<protein>
    <recommendedName>
        <fullName evidence="3">Alpha/beta hydrolase</fullName>
    </recommendedName>
</protein>
<evidence type="ECO:0008006" key="3">
    <source>
        <dbReference type="Google" id="ProtNLM"/>
    </source>
</evidence>
<gene>
    <name evidence="1" type="ORF">Maq22A_c19220</name>
</gene>
<dbReference type="STRING" id="270351.Maq22A_c19220"/>
<dbReference type="AlphaFoldDB" id="A0A0C6FIN7"/>
<accession>A0A0C6FIN7</accession>
<sequence>MFVAVQGAGLVPDGDGVREKPALLLLLGGPGSDHSGFKRRFSRLCDMAQVIDVDQRGNGRSGDGDRAD</sequence>
<proteinExistence type="predicted"/>
<organism evidence="1 2">
    <name type="scientific">Methylobacterium aquaticum</name>
    <dbReference type="NCBI Taxonomy" id="270351"/>
    <lineage>
        <taxon>Bacteria</taxon>
        <taxon>Pseudomonadati</taxon>
        <taxon>Pseudomonadota</taxon>
        <taxon>Alphaproteobacteria</taxon>
        <taxon>Hyphomicrobiales</taxon>
        <taxon>Methylobacteriaceae</taxon>
        <taxon>Methylobacterium</taxon>
    </lineage>
</organism>
<evidence type="ECO:0000313" key="1">
    <source>
        <dbReference type="EMBL" id="BAQ46917.1"/>
    </source>
</evidence>
<dbReference type="InterPro" id="IPR029058">
    <property type="entry name" value="AB_hydrolase_fold"/>
</dbReference>
<dbReference type="PATRIC" id="fig|270351.10.peg.3711"/>
<dbReference type="SUPFAM" id="SSF53474">
    <property type="entry name" value="alpha/beta-Hydrolases"/>
    <property type="match status" value="1"/>
</dbReference>
<evidence type="ECO:0000313" key="2">
    <source>
        <dbReference type="Proteomes" id="UP000061432"/>
    </source>
</evidence>
<dbReference type="KEGG" id="maqu:Maq22A_c19220"/>
<dbReference type="OrthoDB" id="7958481at2"/>
<name>A0A0C6FIN7_9HYPH</name>
<reference evidence="2" key="2">
    <citation type="submission" date="2015-01" db="EMBL/GenBank/DDBJ databases">
        <title>Complete genome sequence of Methylobacterium aquaticum strain 22A.</title>
        <authorList>
            <person name="Tani A."/>
            <person name="Ogura Y."/>
            <person name="Hayashi T."/>
        </authorList>
    </citation>
    <scope>NUCLEOTIDE SEQUENCE [LARGE SCALE GENOMIC DNA]</scope>
    <source>
        <strain evidence="2">MA-22A</strain>
    </source>
</reference>
<reference evidence="1 2" key="1">
    <citation type="journal article" date="2015" name="Genome Announc.">
        <title>Complete Genome Sequence of Methylobacterium aquaticum Strain 22A, Isolated from Racomitrium japonicum Moss.</title>
        <authorList>
            <person name="Tani A."/>
            <person name="Ogura Y."/>
            <person name="Hayashi T."/>
            <person name="Kimbara K."/>
        </authorList>
    </citation>
    <scope>NUCLEOTIDE SEQUENCE [LARGE SCALE GENOMIC DNA]</scope>
    <source>
        <strain evidence="1 2">MA-22A</strain>
    </source>
</reference>
<dbReference type="Proteomes" id="UP000061432">
    <property type="component" value="Chromosome"/>
</dbReference>
<dbReference type="EMBL" id="AP014704">
    <property type="protein sequence ID" value="BAQ46917.1"/>
    <property type="molecule type" value="Genomic_DNA"/>
</dbReference>
<dbReference type="Gene3D" id="3.40.50.1820">
    <property type="entry name" value="alpha/beta hydrolase"/>
    <property type="match status" value="1"/>
</dbReference>
<dbReference type="RefSeq" id="WP_060847952.1">
    <property type="nucleotide sequence ID" value="NZ_AP014704.1"/>
</dbReference>